<dbReference type="OrthoDB" id="1633687at2"/>
<keyword evidence="2" id="KW-1185">Reference proteome</keyword>
<dbReference type="GO" id="GO:0016829">
    <property type="term" value="F:lyase activity"/>
    <property type="evidence" value="ECO:0007669"/>
    <property type="project" value="InterPro"/>
</dbReference>
<comment type="caution">
    <text evidence="1">The sequence shown here is derived from an EMBL/GenBank/DDBJ whole genome shotgun (WGS) entry which is preliminary data.</text>
</comment>
<dbReference type="EMBL" id="FCOB02000011">
    <property type="protein sequence ID" value="SAK64688.1"/>
    <property type="molecule type" value="Genomic_DNA"/>
</dbReference>
<reference evidence="1" key="1">
    <citation type="submission" date="2016-01" db="EMBL/GenBank/DDBJ databases">
        <authorList>
            <person name="Peeters C."/>
        </authorList>
    </citation>
    <scope>NUCLEOTIDE SEQUENCE [LARGE SCALE GENOMIC DNA]</scope>
    <source>
        <strain evidence="1">LMG 29326</strain>
    </source>
</reference>
<dbReference type="RefSeq" id="WP_087046121.1">
    <property type="nucleotide sequence ID" value="NZ_FCOB02000011.1"/>
</dbReference>
<dbReference type="Pfam" id="PF06314">
    <property type="entry name" value="ADC"/>
    <property type="match status" value="1"/>
</dbReference>
<dbReference type="STRING" id="1777144.AWB83_02736"/>
<dbReference type="Gene3D" id="2.40.400.10">
    <property type="entry name" value="Acetoacetate decarboxylase-like"/>
    <property type="match status" value="1"/>
</dbReference>
<name>A0A158B3J1_9BURK</name>
<sequence>MSFFQSKPFTVPDRTPLFKPMPRFYKGYRKLSVFCEATRAGIQKSLPGGFECAGEVIEVFVMSCPEVNDVANPEMGPRSYLEGGVVVPVRYGDLTGGHVLYEYVTTDDAMAGGREVWGYPKKLGDVTLDESGTGVITAQVSRLARRLIDVRFTPEDVSFDRPVLHPRIQVKRIPRADGEGYDVDQVIRNDLRAPKVSQLVRGTASLALGGSSIMDPLYELGAGKVIGAEFTVAEFYLDYGTVYEDRLAKTPA</sequence>
<evidence type="ECO:0000313" key="2">
    <source>
        <dbReference type="Proteomes" id="UP000054978"/>
    </source>
</evidence>
<protein>
    <submittedName>
        <fullName evidence="1">Acetoacetate decarboxylase</fullName>
    </submittedName>
</protein>
<proteinExistence type="predicted"/>
<dbReference type="InterPro" id="IPR023375">
    <property type="entry name" value="ADC_dom_sf"/>
</dbReference>
<organism evidence="1 2">
    <name type="scientific">Caballeronia ptereochthonis</name>
    <dbReference type="NCBI Taxonomy" id="1777144"/>
    <lineage>
        <taxon>Bacteria</taxon>
        <taxon>Pseudomonadati</taxon>
        <taxon>Pseudomonadota</taxon>
        <taxon>Betaproteobacteria</taxon>
        <taxon>Burkholderiales</taxon>
        <taxon>Burkholderiaceae</taxon>
        <taxon>Caballeronia</taxon>
    </lineage>
</organism>
<dbReference type="Proteomes" id="UP000054978">
    <property type="component" value="Unassembled WGS sequence"/>
</dbReference>
<dbReference type="SUPFAM" id="SSF160104">
    <property type="entry name" value="Acetoacetate decarboxylase-like"/>
    <property type="match status" value="1"/>
</dbReference>
<dbReference type="AlphaFoldDB" id="A0A158B3J1"/>
<accession>A0A158B3J1</accession>
<evidence type="ECO:0000313" key="1">
    <source>
        <dbReference type="EMBL" id="SAK64688.1"/>
    </source>
</evidence>
<gene>
    <name evidence="1" type="ORF">AWB83_02736</name>
</gene>
<dbReference type="InterPro" id="IPR010451">
    <property type="entry name" value="Acetoacetate_decarboxylase"/>
</dbReference>